<dbReference type="EMBL" id="CAXITT010000234">
    <property type="protein sequence ID" value="CAL1536618.1"/>
    <property type="molecule type" value="Genomic_DNA"/>
</dbReference>
<dbReference type="InterPro" id="IPR010281">
    <property type="entry name" value="DUF885"/>
</dbReference>
<dbReference type="PANTHER" id="PTHR33361:SF2">
    <property type="entry name" value="DUF885 DOMAIN-CONTAINING PROTEIN"/>
    <property type="match status" value="1"/>
</dbReference>
<dbReference type="Pfam" id="PF05960">
    <property type="entry name" value="DUF885"/>
    <property type="match status" value="1"/>
</dbReference>
<gene>
    <name evidence="1" type="ORF">GSLYS_00010531001</name>
</gene>
<dbReference type="AlphaFoldDB" id="A0AAV2HWZ1"/>
<name>A0AAV2HWZ1_LYMST</name>
<dbReference type="Proteomes" id="UP001497497">
    <property type="component" value="Unassembled WGS sequence"/>
</dbReference>
<proteinExistence type="predicted"/>
<dbReference type="PANTHER" id="PTHR33361">
    <property type="entry name" value="GLR0591 PROTEIN"/>
    <property type="match status" value="1"/>
</dbReference>
<evidence type="ECO:0000313" key="1">
    <source>
        <dbReference type="EMBL" id="CAL1536618.1"/>
    </source>
</evidence>
<evidence type="ECO:0000313" key="2">
    <source>
        <dbReference type="Proteomes" id="UP001497497"/>
    </source>
</evidence>
<comment type="caution">
    <text evidence="1">The sequence shown here is derived from an EMBL/GenBank/DDBJ whole genome shotgun (WGS) entry which is preliminary data.</text>
</comment>
<accession>A0AAV2HWZ1</accession>
<reference evidence="1 2" key="1">
    <citation type="submission" date="2024-04" db="EMBL/GenBank/DDBJ databases">
        <authorList>
            <consortium name="Genoscope - CEA"/>
            <person name="William W."/>
        </authorList>
    </citation>
    <scope>NUCLEOTIDE SEQUENCE [LARGE SCALE GENOMIC DNA]</scope>
</reference>
<organism evidence="1 2">
    <name type="scientific">Lymnaea stagnalis</name>
    <name type="common">Great pond snail</name>
    <name type="synonym">Helix stagnalis</name>
    <dbReference type="NCBI Taxonomy" id="6523"/>
    <lineage>
        <taxon>Eukaryota</taxon>
        <taxon>Metazoa</taxon>
        <taxon>Spiralia</taxon>
        <taxon>Lophotrochozoa</taxon>
        <taxon>Mollusca</taxon>
        <taxon>Gastropoda</taxon>
        <taxon>Heterobranchia</taxon>
        <taxon>Euthyneura</taxon>
        <taxon>Panpulmonata</taxon>
        <taxon>Hygrophila</taxon>
        <taxon>Lymnaeoidea</taxon>
        <taxon>Lymnaeidae</taxon>
        <taxon>Lymnaea</taxon>
    </lineage>
</organism>
<sequence>QEYFNHLRAKEGINILKDGDQWYQQCLNFHLSCSMTPQEVHDLGLSEVDRIKREILKIAENEGLGNTLPEILKAINTKQENFFSSKVNMIHLVET</sequence>
<feature type="non-terminal residue" evidence="1">
    <location>
        <position position="1"/>
    </location>
</feature>
<protein>
    <submittedName>
        <fullName evidence="1">Uncharacterized protein</fullName>
    </submittedName>
</protein>
<keyword evidence="2" id="KW-1185">Reference proteome</keyword>